<dbReference type="EC" id="2.1.1.107" evidence="2"/>
<organism evidence="13 14">
    <name type="scientific">Thalassoglobus polymorphus</name>
    <dbReference type="NCBI Taxonomy" id="2527994"/>
    <lineage>
        <taxon>Bacteria</taxon>
        <taxon>Pseudomonadati</taxon>
        <taxon>Planctomycetota</taxon>
        <taxon>Planctomycetia</taxon>
        <taxon>Planctomycetales</taxon>
        <taxon>Planctomycetaceae</taxon>
        <taxon>Thalassoglobus</taxon>
    </lineage>
</organism>
<dbReference type="PANTHER" id="PTHR45790:SF3">
    <property type="entry name" value="S-ADENOSYL-L-METHIONINE-DEPENDENT UROPORPHYRINOGEN III METHYLTRANSFERASE, CHLOROPLASTIC"/>
    <property type="match status" value="1"/>
</dbReference>
<dbReference type="SUPFAM" id="SSF53790">
    <property type="entry name" value="Tetrapyrrole methylase"/>
    <property type="match status" value="1"/>
</dbReference>
<dbReference type="PROSITE" id="PS00839">
    <property type="entry name" value="SUMT_1"/>
    <property type="match status" value="1"/>
</dbReference>
<dbReference type="InterPro" id="IPR000878">
    <property type="entry name" value="4pyrrol_Mease"/>
</dbReference>
<evidence type="ECO:0000259" key="12">
    <source>
        <dbReference type="Pfam" id="PF02602"/>
    </source>
</evidence>
<keyword evidence="6" id="KW-0949">S-adenosyl-L-methionine</keyword>
<evidence type="ECO:0000313" key="14">
    <source>
        <dbReference type="Proteomes" id="UP000315724"/>
    </source>
</evidence>
<evidence type="ECO:0000256" key="8">
    <source>
        <dbReference type="ARBA" id="ARBA00025705"/>
    </source>
</evidence>
<reference evidence="13 14" key="1">
    <citation type="submission" date="2019-02" db="EMBL/GenBank/DDBJ databases">
        <title>Deep-cultivation of Planctomycetes and their phenomic and genomic characterization uncovers novel biology.</title>
        <authorList>
            <person name="Wiegand S."/>
            <person name="Jogler M."/>
            <person name="Boedeker C."/>
            <person name="Pinto D."/>
            <person name="Vollmers J."/>
            <person name="Rivas-Marin E."/>
            <person name="Kohn T."/>
            <person name="Peeters S.H."/>
            <person name="Heuer A."/>
            <person name="Rast P."/>
            <person name="Oberbeckmann S."/>
            <person name="Bunk B."/>
            <person name="Jeske O."/>
            <person name="Meyerdierks A."/>
            <person name="Storesund J.E."/>
            <person name="Kallscheuer N."/>
            <person name="Luecker S."/>
            <person name="Lage O.M."/>
            <person name="Pohl T."/>
            <person name="Merkel B.J."/>
            <person name="Hornburger P."/>
            <person name="Mueller R.-W."/>
            <person name="Bruemmer F."/>
            <person name="Labrenz M."/>
            <person name="Spormann A.M."/>
            <person name="Op den Camp H."/>
            <person name="Overmann J."/>
            <person name="Amann R."/>
            <person name="Jetten M.S.M."/>
            <person name="Mascher T."/>
            <person name="Medema M.H."/>
            <person name="Devos D.P."/>
            <person name="Kaster A.-K."/>
            <person name="Ovreas L."/>
            <person name="Rohde M."/>
            <person name="Galperin M.Y."/>
            <person name="Jogler C."/>
        </authorList>
    </citation>
    <scope>NUCLEOTIDE SEQUENCE [LARGE SCALE GENOMIC DNA]</scope>
    <source>
        <strain evidence="13 14">Mal48</strain>
    </source>
</reference>
<gene>
    <name evidence="13" type="primary">cysG</name>
    <name evidence="13" type="ORF">Mal48_26380</name>
</gene>
<dbReference type="GO" id="GO:0032259">
    <property type="term" value="P:methylation"/>
    <property type="evidence" value="ECO:0007669"/>
    <property type="project" value="UniProtKB-KW"/>
</dbReference>
<dbReference type="GO" id="GO:0004851">
    <property type="term" value="F:uroporphyrin-III C-methyltransferase activity"/>
    <property type="evidence" value="ECO:0007669"/>
    <property type="project" value="UniProtKB-EC"/>
</dbReference>
<evidence type="ECO:0000256" key="10">
    <source>
        <dbReference type="RuleBase" id="RU003960"/>
    </source>
</evidence>
<dbReference type="AlphaFoldDB" id="A0A517QP39"/>
<dbReference type="InterPro" id="IPR003043">
    <property type="entry name" value="Uropor_MeTrfase_CS"/>
</dbReference>
<dbReference type="Gene3D" id="3.40.50.10090">
    <property type="match status" value="2"/>
</dbReference>
<dbReference type="CDD" id="cd06578">
    <property type="entry name" value="HemD"/>
    <property type="match status" value="1"/>
</dbReference>
<comment type="pathway">
    <text evidence="8">Porphyrin-containing compound metabolism; siroheme biosynthesis; precorrin-2 from uroporphyrinogen III: step 1/1.</text>
</comment>
<dbReference type="NCBIfam" id="TIGR01469">
    <property type="entry name" value="cobA_cysG_Cterm"/>
    <property type="match status" value="1"/>
</dbReference>
<dbReference type="KEGG" id="tpol:Mal48_26380"/>
<comment type="similarity">
    <text evidence="1 10">Belongs to the precorrin methyltransferase family.</text>
</comment>
<keyword evidence="3" id="KW-0169">Cobalamin biosynthesis</keyword>
<evidence type="ECO:0000256" key="3">
    <source>
        <dbReference type="ARBA" id="ARBA00022573"/>
    </source>
</evidence>
<comment type="pathway">
    <text evidence="9">Cofactor biosynthesis; adenosylcobalamin biosynthesis; precorrin-2 from uroporphyrinogen III: step 1/1.</text>
</comment>
<dbReference type="InterPro" id="IPR003754">
    <property type="entry name" value="4pyrrol_synth_uPrphyn_synth"/>
</dbReference>
<evidence type="ECO:0000256" key="4">
    <source>
        <dbReference type="ARBA" id="ARBA00022603"/>
    </source>
</evidence>
<evidence type="ECO:0000313" key="13">
    <source>
        <dbReference type="EMBL" id="QDT33385.1"/>
    </source>
</evidence>
<evidence type="ECO:0000256" key="9">
    <source>
        <dbReference type="ARBA" id="ARBA00060548"/>
    </source>
</evidence>
<dbReference type="GO" id="GO:0009236">
    <property type="term" value="P:cobalamin biosynthetic process"/>
    <property type="evidence" value="ECO:0007669"/>
    <property type="project" value="UniProtKB-KW"/>
</dbReference>
<evidence type="ECO:0000256" key="1">
    <source>
        <dbReference type="ARBA" id="ARBA00005879"/>
    </source>
</evidence>
<dbReference type="GO" id="GO:0004852">
    <property type="term" value="F:uroporphyrinogen-III synthase activity"/>
    <property type="evidence" value="ECO:0007669"/>
    <property type="project" value="InterPro"/>
</dbReference>
<keyword evidence="7" id="KW-0627">Porphyrin biosynthesis</keyword>
<dbReference type="PROSITE" id="PS00840">
    <property type="entry name" value="SUMT_2"/>
    <property type="match status" value="1"/>
</dbReference>
<evidence type="ECO:0000256" key="2">
    <source>
        <dbReference type="ARBA" id="ARBA00012162"/>
    </source>
</evidence>
<accession>A0A517QP39</accession>
<dbReference type="PANTHER" id="PTHR45790">
    <property type="entry name" value="SIROHEME SYNTHASE-RELATED"/>
    <property type="match status" value="1"/>
</dbReference>
<evidence type="ECO:0000256" key="7">
    <source>
        <dbReference type="ARBA" id="ARBA00023244"/>
    </source>
</evidence>
<dbReference type="Proteomes" id="UP000315724">
    <property type="component" value="Chromosome"/>
</dbReference>
<dbReference type="InterPro" id="IPR050161">
    <property type="entry name" value="Siro_Cobalamin_biosynth"/>
</dbReference>
<keyword evidence="4 10" id="KW-0489">Methyltransferase</keyword>
<keyword evidence="14" id="KW-1185">Reference proteome</keyword>
<dbReference type="InterPro" id="IPR036108">
    <property type="entry name" value="4pyrrol_syn_uPrphyn_synt_sf"/>
</dbReference>
<dbReference type="EMBL" id="CP036267">
    <property type="protein sequence ID" value="QDT33385.1"/>
    <property type="molecule type" value="Genomic_DNA"/>
</dbReference>
<feature type="domain" description="Tetrapyrrole methylase" evidence="11">
    <location>
        <begin position="6"/>
        <end position="218"/>
    </location>
</feature>
<dbReference type="InterPro" id="IPR006366">
    <property type="entry name" value="CobA/CysG_C"/>
</dbReference>
<dbReference type="OrthoDB" id="9815856at2"/>
<dbReference type="NCBIfam" id="NF004790">
    <property type="entry name" value="PRK06136.1"/>
    <property type="match status" value="1"/>
</dbReference>
<evidence type="ECO:0000259" key="11">
    <source>
        <dbReference type="Pfam" id="PF00590"/>
    </source>
</evidence>
<keyword evidence="5 10" id="KW-0808">Transferase</keyword>
<dbReference type="FunFam" id="3.30.950.10:FF:000001">
    <property type="entry name" value="Siroheme synthase"/>
    <property type="match status" value="1"/>
</dbReference>
<evidence type="ECO:0000256" key="5">
    <source>
        <dbReference type="ARBA" id="ARBA00022679"/>
    </source>
</evidence>
<name>A0A517QP39_9PLAN</name>
<dbReference type="Gene3D" id="3.40.1010.10">
    <property type="entry name" value="Cobalt-precorrin-4 Transmethylase, Domain 1"/>
    <property type="match status" value="1"/>
</dbReference>
<dbReference type="Pfam" id="PF02602">
    <property type="entry name" value="HEM4"/>
    <property type="match status" value="1"/>
</dbReference>
<dbReference type="InterPro" id="IPR014776">
    <property type="entry name" value="4pyrrole_Mease_sub2"/>
</dbReference>
<dbReference type="InterPro" id="IPR014777">
    <property type="entry name" value="4pyrrole_Mease_sub1"/>
</dbReference>
<sequence length="501" mass="54352">MTPLGKVYLVGAGPGDPGLLTLKGKRCLEEADLVLYDGLVNPLLLRHTKATAERTSRADANGKRTLNQAEINDRLVAAGLEGKIVVRLKGGDPFIFGRGSEEAKALAEAGVPFEVIPGITAATAASEYAGISLTHREKASAVAFITGHEDPEKPELMLKYSELAKFPGTLVFYMGLHRLPAISASLIENGMPSETRVAVISRGSTPLQKTVTGALSEIHSLVKAAELRPPSLIIVGDCVTQRDEINWFETLPLAGMTIGITRPVQQADNALEIAHLFGARPILMPTMEIHPVKDWTKVDRAIESIQEYDWIILTSVNGVDAFLNRIWELGKDSRILAHAKIACIGPATAERLESYSLRADVIPEVYRGEELAYALREHVAGKKVLWARANRGREVLPEILRSVGADFESLVVYEHHEISQLDEVAIHALTNGEVDWIALSSPTIARRVAEQLAELDLAKSPKFAVISPVTEAAAIEAGLTVSAVATVHTWEGLFECIRNST</sequence>
<dbReference type="Gene3D" id="3.30.950.10">
    <property type="entry name" value="Methyltransferase, Cobalt-precorrin-4 Transmethylase, Domain 2"/>
    <property type="match status" value="1"/>
</dbReference>
<dbReference type="GO" id="GO:0019354">
    <property type="term" value="P:siroheme biosynthetic process"/>
    <property type="evidence" value="ECO:0007669"/>
    <property type="project" value="InterPro"/>
</dbReference>
<dbReference type="CDD" id="cd11642">
    <property type="entry name" value="SUMT"/>
    <property type="match status" value="1"/>
</dbReference>
<proteinExistence type="inferred from homology"/>
<evidence type="ECO:0000256" key="6">
    <source>
        <dbReference type="ARBA" id="ARBA00022691"/>
    </source>
</evidence>
<protein>
    <recommendedName>
        <fullName evidence="2">uroporphyrinogen-III C-methyltransferase</fullName>
        <ecNumber evidence="2">2.1.1.107</ecNumber>
    </recommendedName>
</protein>
<dbReference type="SUPFAM" id="SSF69618">
    <property type="entry name" value="HemD-like"/>
    <property type="match status" value="1"/>
</dbReference>
<dbReference type="Pfam" id="PF00590">
    <property type="entry name" value="TP_methylase"/>
    <property type="match status" value="1"/>
</dbReference>
<dbReference type="FunFam" id="3.40.1010.10:FF:000001">
    <property type="entry name" value="Siroheme synthase"/>
    <property type="match status" value="1"/>
</dbReference>
<feature type="domain" description="Tetrapyrrole biosynthesis uroporphyrinogen III synthase" evidence="12">
    <location>
        <begin position="277"/>
        <end position="495"/>
    </location>
</feature>
<dbReference type="InterPro" id="IPR035996">
    <property type="entry name" value="4pyrrol_Methylase_sf"/>
</dbReference>